<dbReference type="PANTHER" id="PTHR10815:SF5">
    <property type="entry name" value="METHYLATED-DNA--PROTEIN-CYSTEINE METHYLTRANSFERASE"/>
    <property type="match status" value="1"/>
</dbReference>
<evidence type="ECO:0000259" key="11">
    <source>
        <dbReference type="Pfam" id="PF02870"/>
    </source>
</evidence>
<dbReference type="Pfam" id="PF02870">
    <property type="entry name" value="Methyltransf_1N"/>
    <property type="match status" value="1"/>
</dbReference>
<evidence type="ECO:0000256" key="1">
    <source>
        <dbReference type="ARBA" id="ARBA00001286"/>
    </source>
</evidence>
<feature type="domain" description="Methylated-DNA-[protein]-cysteine S-methyltransferase DNA binding" evidence="10">
    <location>
        <begin position="80"/>
        <end position="159"/>
    </location>
</feature>
<keyword evidence="5 9" id="KW-0808">Transferase</keyword>
<dbReference type="AlphaFoldDB" id="A0A7G8Q521"/>
<dbReference type="SUPFAM" id="SSF46767">
    <property type="entry name" value="Methylated DNA-protein cysteine methyltransferase, C-terminal domain"/>
    <property type="match status" value="1"/>
</dbReference>
<organism evidence="12 13">
    <name type="scientific">Dyella telluris</name>
    <dbReference type="NCBI Taxonomy" id="2763498"/>
    <lineage>
        <taxon>Bacteria</taxon>
        <taxon>Pseudomonadati</taxon>
        <taxon>Pseudomonadota</taxon>
        <taxon>Gammaproteobacteria</taxon>
        <taxon>Lysobacterales</taxon>
        <taxon>Rhodanobacteraceae</taxon>
        <taxon>Dyella</taxon>
    </lineage>
</organism>
<evidence type="ECO:0000313" key="13">
    <source>
        <dbReference type="Proteomes" id="UP000515873"/>
    </source>
</evidence>
<gene>
    <name evidence="12" type="ORF">H8F01_01505</name>
</gene>
<comment type="miscellaneous">
    <text evidence="9">This enzyme catalyzes only one turnover and therefore is not strictly catalytic. According to one definition, an enzyme is a biocatalyst that acts repeatedly and over many reaction cycles.</text>
</comment>
<dbReference type="Gene3D" id="3.30.160.70">
    <property type="entry name" value="Methylated DNA-protein cysteine methyltransferase domain"/>
    <property type="match status" value="1"/>
</dbReference>
<dbReference type="GO" id="GO:0006307">
    <property type="term" value="P:DNA alkylation repair"/>
    <property type="evidence" value="ECO:0007669"/>
    <property type="project" value="UniProtKB-UniRule"/>
</dbReference>
<dbReference type="SUPFAM" id="SSF53155">
    <property type="entry name" value="Methylated DNA-protein cysteine methyltransferase domain"/>
    <property type="match status" value="1"/>
</dbReference>
<keyword evidence="3 9" id="KW-0963">Cytoplasm</keyword>
<evidence type="ECO:0000256" key="7">
    <source>
        <dbReference type="ARBA" id="ARBA00023204"/>
    </source>
</evidence>
<dbReference type="PROSITE" id="PS00374">
    <property type="entry name" value="MGMT"/>
    <property type="match status" value="1"/>
</dbReference>
<dbReference type="PANTHER" id="PTHR10815">
    <property type="entry name" value="METHYLATED-DNA--PROTEIN-CYSTEINE METHYLTRANSFERASE"/>
    <property type="match status" value="1"/>
</dbReference>
<feature type="domain" description="Methylguanine DNA methyltransferase ribonuclease-like" evidence="11">
    <location>
        <begin position="8"/>
        <end position="75"/>
    </location>
</feature>
<dbReference type="GO" id="GO:0032259">
    <property type="term" value="P:methylation"/>
    <property type="evidence" value="ECO:0007669"/>
    <property type="project" value="UniProtKB-KW"/>
</dbReference>
<evidence type="ECO:0000256" key="2">
    <source>
        <dbReference type="ARBA" id="ARBA00008711"/>
    </source>
</evidence>
<dbReference type="EC" id="2.1.1.63" evidence="9"/>
<evidence type="ECO:0000259" key="10">
    <source>
        <dbReference type="Pfam" id="PF01035"/>
    </source>
</evidence>
<evidence type="ECO:0000256" key="5">
    <source>
        <dbReference type="ARBA" id="ARBA00022679"/>
    </source>
</evidence>
<feature type="active site" description="Nucleophile; methyl group acceptor" evidence="9">
    <location>
        <position position="131"/>
    </location>
</feature>
<keyword evidence="4 9" id="KW-0489">Methyltransferase</keyword>
<dbReference type="Gene3D" id="1.10.10.10">
    <property type="entry name" value="Winged helix-like DNA-binding domain superfamily/Winged helix DNA-binding domain"/>
    <property type="match status" value="1"/>
</dbReference>
<dbReference type="FunFam" id="1.10.10.10:FF:000214">
    <property type="entry name" value="Methylated-DNA--protein-cysteine methyltransferase"/>
    <property type="match status" value="1"/>
</dbReference>
<evidence type="ECO:0000256" key="9">
    <source>
        <dbReference type="HAMAP-Rule" id="MF_00772"/>
    </source>
</evidence>
<dbReference type="KEGG" id="dtl:H8F01_01505"/>
<comment type="subcellular location">
    <subcellularLocation>
        <location evidence="9">Cytoplasm</location>
    </subcellularLocation>
</comment>
<keyword evidence="7 9" id="KW-0234">DNA repair</keyword>
<dbReference type="Proteomes" id="UP000515873">
    <property type="component" value="Chromosome"/>
</dbReference>
<comment type="function">
    <text evidence="9">Involved in the cellular defense against the biological effects of O6-methylguanine (O6-MeG) and O4-methylthymine (O4-MeT) in DNA. Repairs the methylated nucleobase in DNA by stoichiometrically transferring the methyl group to a cysteine residue in the enzyme. This is a suicide reaction: the enzyme is irreversibly inactivated.</text>
</comment>
<name>A0A7G8Q521_9GAMM</name>
<evidence type="ECO:0000256" key="6">
    <source>
        <dbReference type="ARBA" id="ARBA00022763"/>
    </source>
</evidence>
<protein>
    <recommendedName>
        <fullName evidence="9">Methylated-DNA--protein-cysteine methyltransferase</fullName>
        <ecNumber evidence="9">2.1.1.63</ecNumber>
    </recommendedName>
    <alternativeName>
        <fullName evidence="9">6-O-methylguanine-DNA methyltransferase</fullName>
        <shortName evidence="9">MGMT</shortName>
    </alternativeName>
    <alternativeName>
        <fullName evidence="9">O-6-methylguanine-DNA-alkyltransferase</fullName>
    </alternativeName>
</protein>
<dbReference type="InterPro" id="IPR008332">
    <property type="entry name" value="MethylG_MeTrfase_N"/>
</dbReference>
<comment type="similarity">
    <text evidence="2 9">Belongs to the MGMT family.</text>
</comment>
<evidence type="ECO:0000256" key="4">
    <source>
        <dbReference type="ARBA" id="ARBA00022603"/>
    </source>
</evidence>
<dbReference type="NCBIfam" id="TIGR00589">
    <property type="entry name" value="ogt"/>
    <property type="match status" value="1"/>
</dbReference>
<sequence>MSSETIWYDEMRTPIGVLRLVSDEVGLREVWFSTGRHQRTPRPEWIRASEPLAEARRQLDEYFAGERQHFDLTLHPLGTPFQTQVWRELARIPYGTTISYGELARRIEQPLAVRAVGAANGRNPLPIVLPCHRVIGANGSLTGFGGGLPTKRFLLSMESRVAEGDLFGVPSQVTAH</sequence>
<dbReference type="Pfam" id="PF01035">
    <property type="entry name" value="DNA_binding_1"/>
    <property type="match status" value="1"/>
</dbReference>
<dbReference type="HAMAP" id="MF_00772">
    <property type="entry name" value="OGT"/>
    <property type="match status" value="1"/>
</dbReference>
<comment type="catalytic activity">
    <reaction evidence="8 9">
        <text>a 6-O-methyl-2'-deoxyguanosine in DNA + L-cysteinyl-[protein] = S-methyl-L-cysteinyl-[protein] + a 2'-deoxyguanosine in DNA</text>
        <dbReference type="Rhea" id="RHEA:24000"/>
        <dbReference type="Rhea" id="RHEA-COMP:10131"/>
        <dbReference type="Rhea" id="RHEA-COMP:10132"/>
        <dbReference type="Rhea" id="RHEA-COMP:11367"/>
        <dbReference type="Rhea" id="RHEA-COMP:11368"/>
        <dbReference type="ChEBI" id="CHEBI:29950"/>
        <dbReference type="ChEBI" id="CHEBI:82612"/>
        <dbReference type="ChEBI" id="CHEBI:85445"/>
        <dbReference type="ChEBI" id="CHEBI:85448"/>
        <dbReference type="EC" id="2.1.1.63"/>
    </reaction>
</comment>
<accession>A0A7G8Q521</accession>
<dbReference type="InterPro" id="IPR036388">
    <property type="entry name" value="WH-like_DNA-bd_sf"/>
</dbReference>
<dbReference type="InterPro" id="IPR001497">
    <property type="entry name" value="MethylDNA_cys_MeTrfase_AS"/>
</dbReference>
<keyword evidence="6 9" id="KW-0227">DNA damage</keyword>
<evidence type="ECO:0000313" key="12">
    <source>
        <dbReference type="EMBL" id="QNK01879.1"/>
    </source>
</evidence>
<reference evidence="12 13" key="1">
    <citation type="submission" date="2020-08" db="EMBL/GenBank/DDBJ databases">
        <title>Dyella sp. G9 isolated from forest soil.</title>
        <authorList>
            <person name="Fu J."/>
            <person name="Qiu L."/>
        </authorList>
    </citation>
    <scope>NUCLEOTIDE SEQUENCE [LARGE SCALE GENOMIC DNA]</scope>
    <source>
        <strain evidence="12 13">G9</strain>
    </source>
</reference>
<evidence type="ECO:0000256" key="3">
    <source>
        <dbReference type="ARBA" id="ARBA00022490"/>
    </source>
</evidence>
<dbReference type="InterPro" id="IPR036631">
    <property type="entry name" value="MGMT_N_sf"/>
</dbReference>
<dbReference type="RefSeq" id="WP_187057337.1">
    <property type="nucleotide sequence ID" value="NZ_CP060412.1"/>
</dbReference>
<proteinExistence type="inferred from homology"/>
<dbReference type="EMBL" id="CP060412">
    <property type="protein sequence ID" value="QNK01879.1"/>
    <property type="molecule type" value="Genomic_DNA"/>
</dbReference>
<dbReference type="GO" id="GO:0005737">
    <property type="term" value="C:cytoplasm"/>
    <property type="evidence" value="ECO:0007669"/>
    <property type="project" value="UniProtKB-SubCell"/>
</dbReference>
<dbReference type="GO" id="GO:0003908">
    <property type="term" value="F:methylated-DNA-[protein]-cysteine S-methyltransferase activity"/>
    <property type="evidence" value="ECO:0007669"/>
    <property type="project" value="UniProtKB-UniRule"/>
</dbReference>
<dbReference type="InterPro" id="IPR014048">
    <property type="entry name" value="MethylDNA_cys_MeTrfase_DNA-bd"/>
</dbReference>
<dbReference type="InterPro" id="IPR036217">
    <property type="entry name" value="MethylDNA_cys_MeTrfase_DNAb"/>
</dbReference>
<keyword evidence="13" id="KW-1185">Reference proteome</keyword>
<dbReference type="CDD" id="cd06445">
    <property type="entry name" value="ATase"/>
    <property type="match status" value="1"/>
</dbReference>
<comment type="catalytic activity">
    <reaction evidence="1 9">
        <text>a 4-O-methyl-thymidine in DNA + L-cysteinyl-[protein] = a thymidine in DNA + S-methyl-L-cysteinyl-[protein]</text>
        <dbReference type="Rhea" id="RHEA:53428"/>
        <dbReference type="Rhea" id="RHEA-COMP:10131"/>
        <dbReference type="Rhea" id="RHEA-COMP:10132"/>
        <dbReference type="Rhea" id="RHEA-COMP:13555"/>
        <dbReference type="Rhea" id="RHEA-COMP:13556"/>
        <dbReference type="ChEBI" id="CHEBI:29950"/>
        <dbReference type="ChEBI" id="CHEBI:82612"/>
        <dbReference type="ChEBI" id="CHEBI:137386"/>
        <dbReference type="ChEBI" id="CHEBI:137387"/>
        <dbReference type="EC" id="2.1.1.63"/>
    </reaction>
</comment>
<dbReference type="InterPro" id="IPR023546">
    <property type="entry name" value="MGMT"/>
</dbReference>
<evidence type="ECO:0000256" key="8">
    <source>
        <dbReference type="ARBA" id="ARBA00049348"/>
    </source>
</evidence>